<keyword evidence="1" id="KW-0862">Zinc</keyword>
<dbReference type="AlphaFoldDB" id="A0A1H7TWD1"/>
<evidence type="ECO:0000256" key="1">
    <source>
        <dbReference type="PROSITE-ProRule" id="PRU00325"/>
    </source>
</evidence>
<name>A0A1H7TWD1_HALLR</name>
<evidence type="ECO:0000313" key="4">
    <source>
        <dbReference type="Proteomes" id="UP000183894"/>
    </source>
</evidence>
<sequence>MTVKQDDIHDQCTDAVFERGKNYYKKGRIRDCARVGDTVTATVQGSRLYDLTLSLSAPDFDPHCSCPYDGPGTCKHVVAVLLSLADEIPSNEGAKIDAVLTDIDEDNLHSFLRDELPRDSGMLDRFLARFGTGPVKSHTEYQNDVDLLFEEHTDKYPVVVDAIDFSQFTDVAEHYRERGRYRQAAAVYRGLVAGLDDNIHLVDAAYDYYAEVFREGLDAYVDCVAAADLEPHERERYETLLAERAETGAGPHQEQFRRALSVFLSVAGDGTNS</sequence>
<dbReference type="PROSITE" id="PS50966">
    <property type="entry name" value="ZF_SWIM"/>
    <property type="match status" value="1"/>
</dbReference>
<dbReference type="InterPro" id="IPR007527">
    <property type="entry name" value="Znf_SWIM"/>
</dbReference>
<keyword evidence="1" id="KW-0863">Zinc-finger</keyword>
<dbReference type="EMBL" id="FOAD01000010">
    <property type="protein sequence ID" value="SEL88963.1"/>
    <property type="molecule type" value="Genomic_DNA"/>
</dbReference>
<feature type="domain" description="SWIM-type" evidence="2">
    <location>
        <begin position="49"/>
        <end position="85"/>
    </location>
</feature>
<keyword evidence="1" id="KW-0479">Metal-binding</keyword>
<protein>
    <submittedName>
        <fullName evidence="3">SWIM zinc finger</fullName>
    </submittedName>
</protein>
<evidence type="ECO:0000259" key="2">
    <source>
        <dbReference type="PROSITE" id="PS50966"/>
    </source>
</evidence>
<dbReference type="Proteomes" id="UP000183894">
    <property type="component" value="Unassembled WGS sequence"/>
</dbReference>
<gene>
    <name evidence="3" type="ORF">SAMN04488691_11082</name>
</gene>
<dbReference type="Pfam" id="PF04434">
    <property type="entry name" value="SWIM"/>
    <property type="match status" value="1"/>
</dbReference>
<accession>A0A1H7TWD1</accession>
<dbReference type="RefSeq" id="WP_074796180.1">
    <property type="nucleotide sequence ID" value="NZ_FOAD01000010.1"/>
</dbReference>
<organism evidence="3 4">
    <name type="scientific">Haloferax larsenii</name>
    <dbReference type="NCBI Taxonomy" id="302484"/>
    <lineage>
        <taxon>Archaea</taxon>
        <taxon>Methanobacteriati</taxon>
        <taxon>Methanobacteriota</taxon>
        <taxon>Stenosarchaea group</taxon>
        <taxon>Halobacteria</taxon>
        <taxon>Halobacteriales</taxon>
        <taxon>Haloferacaceae</taxon>
        <taxon>Haloferax</taxon>
    </lineage>
</organism>
<reference evidence="3 4" key="1">
    <citation type="submission" date="2016-10" db="EMBL/GenBank/DDBJ databases">
        <authorList>
            <person name="de Groot N.N."/>
        </authorList>
    </citation>
    <scope>NUCLEOTIDE SEQUENCE [LARGE SCALE GENOMIC DNA]</scope>
    <source>
        <strain evidence="3 4">CDM_5</strain>
    </source>
</reference>
<dbReference type="GO" id="GO:0008270">
    <property type="term" value="F:zinc ion binding"/>
    <property type="evidence" value="ECO:0007669"/>
    <property type="project" value="UniProtKB-KW"/>
</dbReference>
<evidence type="ECO:0000313" key="3">
    <source>
        <dbReference type="EMBL" id="SEL88963.1"/>
    </source>
</evidence>
<proteinExistence type="predicted"/>